<dbReference type="EMBL" id="UASS01000011">
    <property type="protein sequence ID" value="SPX60720.1"/>
    <property type="molecule type" value="Genomic_DNA"/>
</dbReference>
<dbReference type="Pfam" id="PF18932">
    <property type="entry name" value="DUF5681"/>
    <property type="match status" value="1"/>
</dbReference>
<dbReference type="EMBL" id="LNYB01000009">
    <property type="protein sequence ID" value="KTD04168.1"/>
    <property type="molecule type" value="Genomic_DNA"/>
</dbReference>
<dbReference type="Proteomes" id="UP000054698">
    <property type="component" value="Unassembled WGS sequence"/>
</dbReference>
<evidence type="ECO:0000313" key="5">
    <source>
        <dbReference type="Proteomes" id="UP000251942"/>
    </source>
</evidence>
<dbReference type="InterPro" id="IPR043736">
    <property type="entry name" value="DUF5681"/>
</dbReference>
<dbReference type="STRING" id="453.Lfee_0256"/>
<evidence type="ECO:0000259" key="1">
    <source>
        <dbReference type="Pfam" id="PF18932"/>
    </source>
</evidence>
<feature type="domain" description="DUF5681" evidence="1">
    <location>
        <begin position="3"/>
        <end position="60"/>
    </location>
</feature>
<organism evidence="2 4">
    <name type="scientific">Legionella feeleii</name>
    <dbReference type="NCBI Taxonomy" id="453"/>
    <lineage>
        <taxon>Bacteria</taxon>
        <taxon>Pseudomonadati</taxon>
        <taxon>Pseudomonadota</taxon>
        <taxon>Gammaproteobacteria</taxon>
        <taxon>Legionellales</taxon>
        <taxon>Legionellaceae</taxon>
        <taxon>Legionella</taxon>
    </lineage>
</organism>
<gene>
    <name evidence="2" type="ORF">Lfee_0256</name>
    <name evidence="3" type="ORF">NCTC12022_01452</name>
</gene>
<protein>
    <recommendedName>
        <fullName evidence="1">DUF5681 domain-containing protein</fullName>
    </recommendedName>
</protein>
<evidence type="ECO:0000313" key="4">
    <source>
        <dbReference type="Proteomes" id="UP000054698"/>
    </source>
</evidence>
<dbReference type="PATRIC" id="fig|453.4.peg.279"/>
<reference evidence="2 4" key="1">
    <citation type="submission" date="2015-11" db="EMBL/GenBank/DDBJ databases">
        <title>Genomic analysis of 38 Legionella species identifies large and diverse effector repertoires.</title>
        <authorList>
            <person name="Burstein D."/>
            <person name="Amaro F."/>
            <person name="Zusman T."/>
            <person name="Lifshitz Z."/>
            <person name="Cohen O."/>
            <person name="Gilbert J.A."/>
            <person name="Pupko T."/>
            <person name="Shuman H.A."/>
            <person name="Segal G."/>
        </authorList>
    </citation>
    <scope>NUCLEOTIDE SEQUENCE [LARGE SCALE GENOMIC DNA]</scope>
    <source>
        <strain evidence="2 4">WO-44C</strain>
    </source>
</reference>
<keyword evidence="4" id="KW-1185">Reference proteome</keyword>
<dbReference type="Proteomes" id="UP000251942">
    <property type="component" value="Unassembled WGS sequence"/>
</dbReference>
<accession>A0A0W0U8B6</accession>
<dbReference type="AlphaFoldDB" id="A0A0W0U8B6"/>
<reference evidence="3 5" key="2">
    <citation type="submission" date="2018-06" db="EMBL/GenBank/DDBJ databases">
        <authorList>
            <consortium name="Pathogen Informatics"/>
            <person name="Doyle S."/>
        </authorList>
    </citation>
    <scope>NUCLEOTIDE SEQUENCE [LARGE SCALE GENOMIC DNA]</scope>
    <source>
        <strain evidence="3 5">NCTC12022</strain>
    </source>
</reference>
<dbReference type="OrthoDB" id="4774002at2"/>
<evidence type="ECO:0000313" key="3">
    <source>
        <dbReference type="EMBL" id="SPX60720.1"/>
    </source>
</evidence>
<name>A0A0W0U8B6_9GAMM</name>
<sequence>MTFKTGQSGNPKGRSKGTLNKRTEFAKLLDPYGGALVAKAIELALGGDVTALRLCIERLIPKINRESTGIEFQKNTTKLKEEILHAALDGRISIGDAERLRNLINADTGKKTTPLSINTTCPIEAAKIYQQIMRSNHIL</sequence>
<dbReference type="RefSeq" id="WP_058443476.1">
    <property type="nucleotide sequence ID" value="NZ_CAAAHT010000023.1"/>
</dbReference>
<evidence type="ECO:0000313" key="2">
    <source>
        <dbReference type="EMBL" id="KTD04168.1"/>
    </source>
</evidence>
<proteinExistence type="predicted"/>